<feature type="transmembrane region" description="Helical" evidence="8">
    <location>
        <begin position="41"/>
        <end position="61"/>
    </location>
</feature>
<evidence type="ECO:0000256" key="4">
    <source>
        <dbReference type="ARBA" id="ARBA00022692"/>
    </source>
</evidence>
<comment type="caution">
    <text evidence="9">The sequence shown here is derived from an EMBL/GenBank/DDBJ whole genome shotgun (WGS) entry which is preliminary data.</text>
</comment>
<gene>
    <name evidence="9" type="ORF">HHU12_11115</name>
</gene>
<dbReference type="Proteomes" id="UP000576082">
    <property type="component" value="Unassembled WGS sequence"/>
</dbReference>
<dbReference type="GO" id="GO:0046872">
    <property type="term" value="F:metal ion binding"/>
    <property type="evidence" value="ECO:0007669"/>
    <property type="project" value="UniProtKB-KW"/>
</dbReference>
<evidence type="ECO:0000256" key="5">
    <source>
        <dbReference type="ARBA" id="ARBA00022989"/>
    </source>
</evidence>
<evidence type="ECO:0000256" key="1">
    <source>
        <dbReference type="ARBA" id="ARBA00004651"/>
    </source>
</evidence>
<keyword evidence="7" id="KW-0479">Metal-binding</keyword>
<accession>A0A7X9P375</accession>
<feature type="binding site" evidence="7">
    <location>
        <position position="62"/>
    </location>
    <ligand>
        <name>Zn(2+)</name>
        <dbReference type="ChEBI" id="CHEBI:29105"/>
    </ligand>
</feature>
<dbReference type="Pfam" id="PF03006">
    <property type="entry name" value="HlyIII"/>
    <property type="match status" value="1"/>
</dbReference>
<sequence length="205" mass="23392">MYLLTRDREEIWNTITHAIGVLLSIVGLLFLLIKANTPFDYVVYSVFGASMILLYLASTLYHMVALEKLKQFLRKLDHSGIYLLIAGTYTPFALLSLENDGGVTVAIIIWTIAFLGMIYKLFFKIKYEWISVTLYVGMGWIAVFKLGALYHELGAGFWLLIGGGIAYTLGVVFYVWEKLKYNHAIWHLFVLAGSILMYLSIYLYT</sequence>
<dbReference type="GO" id="GO:0005886">
    <property type="term" value="C:plasma membrane"/>
    <property type="evidence" value="ECO:0007669"/>
    <property type="project" value="UniProtKB-SubCell"/>
</dbReference>
<evidence type="ECO:0000256" key="8">
    <source>
        <dbReference type="SAM" id="Phobius"/>
    </source>
</evidence>
<feature type="binding site" evidence="7">
    <location>
        <position position="183"/>
    </location>
    <ligand>
        <name>Zn(2+)</name>
        <dbReference type="ChEBI" id="CHEBI:29105"/>
    </ligand>
</feature>
<evidence type="ECO:0000313" key="10">
    <source>
        <dbReference type="Proteomes" id="UP000576082"/>
    </source>
</evidence>
<keyword evidence="5 8" id="KW-1133">Transmembrane helix</keyword>
<dbReference type="InterPro" id="IPR004254">
    <property type="entry name" value="AdipoR/HlyIII-related"/>
</dbReference>
<dbReference type="RefSeq" id="WP_169656815.1">
    <property type="nucleotide sequence ID" value="NZ_JABANE010000025.1"/>
</dbReference>
<name>A0A7X9P375_9BACT</name>
<feature type="transmembrane region" description="Helical" evidence="8">
    <location>
        <begin position="12"/>
        <end position="35"/>
    </location>
</feature>
<organism evidence="9 10">
    <name type="scientific">Flammeovirga aprica JL-4</name>
    <dbReference type="NCBI Taxonomy" id="694437"/>
    <lineage>
        <taxon>Bacteria</taxon>
        <taxon>Pseudomonadati</taxon>
        <taxon>Bacteroidota</taxon>
        <taxon>Cytophagia</taxon>
        <taxon>Cytophagales</taxon>
        <taxon>Flammeovirgaceae</taxon>
        <taxon>Flammeovirga</taxon>
    </lineage>
</organism>
<feature type="transmembrane region" description="Helical" evidence="8">
    <location>
        <begin position="103"/>
        <end position="122"/>
    </location>
</feature>
<dbReference type="InterPro" id="IPR005744">
    <property type="entry name" value="Hy-lIII"/>
</dbReference>
<comment type="subcellular location">
    <subcellularLocation>
        <location evidence="1">Cell membrane</location>
        <topology evidence="1">Multi-pass membrane protein</topology>
    </subcellularLocation>
</comment>
<evidence type="ECO:0000256" key="6">
    <source>
        <dbReference type="ARBA" id="ARBA00023136"/>
    </source>
</evidence>
<keyword evidence="3" id="KW-1003">Cell membrane</keyword>
<feature type="transmembrane region" description="Helical" evidence="8">
    <location>
        <begin position="81"/>
        <end position="97"/>
    </location>
</feature>
<evidence type="ECO:0000256" key="7">
    <source>
        <dbReference type="PIRSR" id="PIRSR604254-1"/>
    </source>
</evidence>
<comment type="similarity">
    <text evidence="2">Belongs to the UPF0073 (Hly-III) family.</text>
</comment>
<keyword evidence="6 8" id="KW-0472">Membrane</keyword>
<keyword evidence="7" id="KW-0862">Zinc</keyword>
<dbReference type="PANTHER" id="PTHR20855">
    <property type="entry name" value="ADIPOR/PROGESTIN RECEPTOR-RELATED"/>
    <property type="match status" value="1"/>
</dbReference>
<dbReference type="GO" id="GO:0140911">
    <property type="term" value="F:pore-forming activity"/>
    <property type="evidence" value="ECO:0007669"/>
    <property type="project" value="InterPro"/>
</dbReference>
<evidence type="ECO:0000256" key="3">
    <source>
        <dbReference type="ARBA" id="ARBA00022475"/>
    </source>
</evidence>
<keyword evidence="4 8" id="KW-0812">Transmembrane</keyword>
<evidence type="ECO:0000313" key="9">
    <source>
        <dbReference type="EMBL" id="NME68510.1"/>
    </source>
</evidence>
<dbReference type="AlphaFoldDB" id="A0A7X9P375"/>
<dbReference type="EMBL" id="JABANE010000025">
    <property type="protein sequence ID" value="NME68510.1"/>
    <property type="molecule type" value="Genomic_DNA"/>
</dbReference>
<keyword evidence="10" id="KW-1185">Reference proteome</keyword>
<evidence type="ECO:0000256" key="2">
    <source>
        <dbReference type="ARBA" id="ARBA00008488"/>
    </source>
</evidence>
<feature type="transmembrane region" description="Helical" evidence="8">
    <location>
        <begin position="185"/>
        <end position="204"/>
    </location>
</feature>
<feature type="binding site" evidence="7">
    <location>
        <position position="187"/>
    </location>
    <ligand>
        <name>Zn(2+)</name>
        <dbReference type="ChEBI" id="CHEBI:29105"/>
    </ligand>
</feature>
<protein>
    <submittedName>
        <fullName evidence="9">Hemolysin III family protein</fullName>
    </submittedName>
</protein>
<feature type="transmembrane region" description="Helical" evidence="8">
    <location>
        <begin position="129"/>
        <end position="150"/>
    </location>
</feature>
<reference evidence="9 10" key="1">
    <citation type="submission" date="2020-04" db="EMBL/GenBank/DDBJ databases">
        <title>Flammeovirga sp. SR4, a novel species isolated from seawater.</title>
        <authorList>
            <person name="Wang X."/>
        </authorList>
    </citation>
    <scope>NUCLEOTIDE SEQUENCE [LARGE SCALE GENOMIC DNA]</scope>
    <source>
        <strain evidence="9 10">ATCC 23126</strain>
    </source>
</reference>
<dbReference type="PANTHER" id="PTHR20855:SF3">
    <property type="entry name" value="LD03007P"/>
    <property type="match status" value="1"/>
</dbReference>
<proteinExistence type="inferred from homology"/>
<feature type="transmembrane region" description="Helical" evidence="8">
    <location>
        <begin position="156"/>
        <end position="176"/>
    </location>
</feature>
<dbReference type="NCBIfam" id="TIGR01065">
    <property type="entry name" value="hlyIII"/>
    <property type="match status" value="1"/>
</dbReference>